<reference evidence="13" key="1">
    <citation type="journal article" date="2019" name="Int. J. Syst. Evol. Microbiol.">
        <title>The Global Catalogue of Microorganisms (GCM) 10K type strain sequencing project: providing services to taxonomists for standard genome sequencing and annotation.</title>
        <authorList>
            <consortium name="The Broad Institute Genomics Platform"/>
            <consortium name="The Broad Institute Genome Sequencing Center for Infectious Disease"/>
            <person name="Wu L."/>
            <person name="Ma J."/>
        </authorList>
    </citation>
    <scope>NUCLEOTIDE SEQUENCE [LARGE SCALE GENOMIC DNA]</scope>
    <source>
        <strain evidence="13">CECT 8482</strain>
    </source>
</reference>
<feature type="compositionally biased region" description="Basic and acidic residues" evidence="7">
    <location>
        <begin position="738"/>
        <end position="750"/>
    </location>
</feature>
<dbReference type="PANTHER" id="PTHR30347">
    <property type="entry name" value="POTASSIUM CHANNEL RELATED"/>
    <property type="match status" value="1"/>
</dbReference>
<evidence type="ECO:0000313" key="13">
    <source>
        <dbReference type="Proteomes" id="UP001243846"/>
    </source>
</evidence>
<keyword evidence="13" id="KW-1185">Reference proteome</keyword>
<dbReference type="SUPFAM" id="SSF50182">
    <property type="entry name" value="Sm-like ribonucleoproteins"/>
    <property type="match status" value="1"/>
</dbReference>
<evidence type="ECO:0000256" key="4">
    <source>
        <dbReference type="ARBA" id="ARBA00022692"/>
    </source>
</evidence>
<protein>
    <submittedName>
        <fullName evidence="12">DUF3772 domain-containing protein</fullName>
    </submittedName>
</protein>
<dbReference type="InterPro" id="IPR011066">
    <property type="entry name" value="MscS_channel_C_sf"/>
</dbReference>
<feature type="transmembrane region" description="Helical" evidence="8">
    <location>
        <begin position="515"/>
        <end position="544"/>
    </location>
</feature>
<sequence>MRRGSPRCATRSRLWGRPRRRGDQIRRYCGAAQGAGRADVGIAGPGLAAVEAYGRADGVIQQIDRFQRDRQTSALLRIAPSPLNPANWGPALQDGYKLAAGLVGEVSARLANQGGWSGAREWLPKVAGVLLAALLLLTKGRRWIDSLPMRLSARVSDRTRATLVFAVSLGQIFVPLLGVVLLVIALLVTGLFGAWGRPLIMTLPAAGLAFFAGVWLSRRIFPSPQDDISTCLPVSDKARLHGRRYGVALSASLALHQIFGSAVLPLSGFLNQPGPEGRVPLQISDASAAIWHLPVILLGALFLFRLSDVLRQLPQQDNAENPAYRVRIMAIFGSIGRLIAIFSALAALIGYTAGANAILWPTVMTIGLVGFLILLQDFIADLYAMAKGGDSAARDSLMPVLVGIALVIASLPLFALIWGARSSELSELWSQLKQGVAFGGVRLSPTRILAFLVIFAVGYWVTRFVQGALRTTILPKTKIDAGGQNAIVSGLGYVGIMIALMLAVTSAGIDLSSLALFAGALSVGIGFGLQNIVSNFVSGIILLIERPITVGDWIEVGGKQGIVKRISVRSTHIQTFDRTEVIVPNSDFVSQSVTNWTRNNLSGRVIVPVGVAYGTDTRKVERVLKEIAEDQPTVLITPPPAIIFRGFGADSMNFEIRAIVSDVNGGTGVISEINHQIARRFAEEEIELPFPQRDVWLRNAETLNPTAAQNPPRKAAPLSPDPGPQQPPMDPRTIGLRPLDDDAKIAKGRDDGDDDGDDGDSGTSGYGEQFERN</sequence>
<keyword evidence="5 8" id="KW-1133">Transmembrane helix</keyword>
<feature type="transmembrane region" description="Helical" evidence="8">
    <location>
        <begin position="486"/>
        <end position="509"/>
    </location>
</feature>
<feature type="transmembrane region" description="Helical" evidence="8">
    <location>
        <begin position="396"/>
        <end position="420"/>
    </location>
</feature>
<feature type="transmembrane region" description="Helical" evidence="8">
    <location>
        <begin position="194"/>
        <end position="216"/>
    </location>
</feature>
<evidence type="ECO:0000259" key="11">
    <source>
        <dbReference type="Pfam" id="PF21082"/>
    </source>
</evidence>
<feature type="transmembrane region" description="Helical" evidence="8">
    <location>
        <begin position="357"/>
        <end position="375"/>
    </location>
</feature>
<evidence type="ECO:0000256" key="2">
    <source>
        <dbReference type="ARBA" id="ARBA00008017"/>
    </source>
</evidence>
<comment type="similarity">
    <text evidence="2">Belongs to the MscS (TC 1.A.23) family.</text>
</comment>
<dbReference type="SUPFAM" id="SSF82689">
    <property type="entry name" value="Mechanosensitive channel protein MscS (YggB), C-terminal domain"/>
    <property type="match status" value="1"/>
</dbReference>
<dbReference type="Gene3D" id="1.10.287.1260">
    <property type="match status" value="1"/>
</dbReference>
<feature type="compositionally biased region" description="Acidic residues" evidence="7">
    <location>
        <begin position="751"/>
        <end position="760"/>
    </location>
</feature>
<dbReference type="InterPro" id="IPR011014">
    <property type="entry name" value="MscS_channel_TM-2"/>
</dbReference>
<dbReference type="InterPro" id="IPR022249">
    <property type="entry name" value="DUF3772"/>
</dbReference>
<evidence type="ECO:0000259" key="9">
    <source>
        <dbReference type="Pfam" id="PF00924"/>
    </source>
</evidence>
<evidence type="ECO:0000256" key="1">
    <source>
        <dbReference type="ARBA" id="ARBA00004651"/>
    </source>
</evidence>
<evidence type="ECO:0000313" key="12">
    <source>
        <dbReference type="EMBL" id="MDN3711079.1"/>
    </source>
</evidence>
<dbReference type="InterPro" id="IPR052702">
    <property type="entry name" value="MscS-like_channel"/>
</dbReference>
<dbReference type="Pfam" id="PF21082">
    <property type="entry name" value="MS_channel_3rd"/>
    <property type="match status" value="1"/>
</dbReference>
<dbReference type="PANTHER" id="PTHR30347:SF1">
    <property type="entry name" value="MECHANOSENSITIVE CHANNEL MSCK"/>
    <property type="match status" value="1"/>
</dbReference>
<feature type="domain" description="DUF3772" evidence="10">
    <location>
        <begin position="48"/>
        <end position="107"/>
    </location>
</feature>
<dbReference type="InterPro" id="IPR049278">
    <property type="entry name" value="MS_channel_C"/>
</dbReference>
<dbReference type="InterPro" id="IPR010920">
    <property type="entry name" value="LSM_dom_sf"/>
</dbReference>
<feature type="transmembrane region" description="Helical" evidence="8">
    <location>
        <begin position="289"/>
        <end position="307"/>
    </location>
</feature>
<dbReference type="Gene3D" id="2.30.30.60">
    <property type="match status" value="1"/>
</dbReference>
<feature type="transmembrane region" description="Helical" evidence="8">
    <location>
        <begin position="448"/>
        <end position="465"/>
    </location>
</feature>
<keyword evidence="6 8" id="KW-0472">Membrane</keyword>
<dbReference type="InterPro" id="IPR023408">
    <property type="entry name" value="MscS_beta-dom_sf"/>
</dbReference>
<evidence type="ECO:0000256" key="8">
    <source>
        <dbReference type="SAM" id="Phobius"/>
    </source>
</evidence>
<dbReference type="Proteomes" id="UP001243846">
    <property type="component" value="Unassembled WGS sequence"/>
</dbReference>
<keyword evidence="4 8" id="KW-0812">Transmembrane</keyword>
<feature type="domain" description="Mechanosensitive ion channel MscS C-terminal" evidence="11">
    <location>
        <begin position="606"/>
        <end position="688"/>
    </location>
</feature>
<evidence type="ECO:0000256" key="3">
    <source>
        <dbReference type="ARBA" id="ARBA00022475"/>
    </source>
</evidence>
<evidence type="ECO:0000256" key="7">
    <source>
        <dbReference type="SAM" id="MobiDB-lite"/>
    </source>
</evidence>
<dbReference type="Pfam" id="PF00924">
    <property type="entry name" value="MS_channel_2nd"/>
    <property type="match status" value="1"/>
</dbReference>
<organism evidence="12 13">
    <name type="scientific">Paracoccus cavernae</name>
    <dbReference type="NCBI Taxonomy" id="1571207"/>
    <lineage>
        <taxon>Bacteria</taxon>
        <taxon>Pseudomonadati</taxon>
        <taxon>Pseudomonadota</taxon>
        <taxon>Alphaproteobacteria</taxon>
        <taxon>Rhodobacterales</taxon>
        <taxon>Paracoccaceae</taxon>
        <taxon>Paracoccus</taxon>
    </lineage>
</organism>
<gene>
    <name evidence="12" type="ORF">QWZ10_03245</name>
</gene>
<feature type="transmembrane region" description="Helical" evidence="8">
    <location>
        <begin position="328"/>
        <end position="351"/>
    </location>
</feature>
<dbReference type="InterPro" id="IPR006685">
    <property type="entry name" value="MscS_channel_2nd"/>
</dbReference>
<comment type="caution">
    <text evidence="12">The sequence shown here is derived from an EMBL/GenBank/DDBJ whole genome shotgun (WGS) entry which is preliminary data.</text>
</comment>
<dbReference type="Pfam" id="PF12607">
    <property type="entry name" value="DUF3772"/>
    <property type="match status" value="1"/>
</dbReference>
<evidence type="ECO:0000256" key="5">
    <source>
        <dbReference type="ARBA" id="ARBA00022989"/>
    </source>
</evidence>
<comment type="subcellular location">
    <subcellularLocation>
        <location evidence="1">Cell membrane</location>
        <topology evidence="1">Multi-pass membrane protein</topology>
    </subcellularLocation>
</comment>
<accession>A0ABT8D2Q4</accession>
<dbReference type="EMBL" id="JAUFRC010000001">
    <property type="protein sequence ID" value="MDN3711079.1"/>
    <property type="molecule type" value="Genomic_DNA"/>
</dbReference>
<feature type="region of interest" description="Disordered" evidence="7">
    <location>
        <begin position="704"/>
        <end position="773"/>
    </location>
</feature>
<evidence type="ECO:0000256" key="6">
    <source>
        <dbReference type="ARBA" id="ARBA00023136"/>
    </source>
</evidence>
<keyword evidence="3" id="KW-1003">Cell membrane</keyword>
<name>A0ABT8D2Q4_9RHOB</name>
<feature type="compositionally biased region" description="Pro residues" evidence="7">
    <location>
        <begin position="719"/>
        <end position="730"/>
    </location>
</feature>
<proteinExistence type="inferred from homology"/>
<feature type="transmembrane region" description="Helical" evidence="8">
    <location>
        <begin position="161"/>
        <end position="188"/>
    </location>
</feature>
<dbReference type="InterPro" id="IPR006686">
    <property type="entry name" value="MscS_channel_CS"/>
</dbReference>
<dbReference type="SUPFAM" id="SSF82861">
    <property type="entry name" value="Mechanosensitive channel protein MscS (YggB), transmembrane region"/>
    <property type="match status" value="1"/>
</dbReference>
<feature type="domain" description="Mechanosensitive ion channel MscS" evidence="9">
    <location>
        <begin position="531"/>
        <end position="598"/>
    </location>
</feature>
<dbReference type="PROSITE" id="PS01246">
    <property type="entry name" value="UPF0003"/>
    <property type="match status" value="1"/>
</dbReference>
<evidence type="ECO:0000259" key="10">
    <source>
        <dbReference type="Pfam" id="PF12607"/>
    </source>
</evidence>
<feature type="transmembrane region" description="Helical" evidence="8">
    <location>
        <begin position="245"/>
        <end position="269"/>
    </location>
</feature>
<dbReference type="Gene3D" id="3.30.70.100">
    <property type="match status" value="1"/>
</dbReference>